<comment type="caution">
    <text evidence="1">The sequence shown here is derived from an EMBL/GenBank/DDBJ whole genome shotgun (WGS) entry which is preliminary data.</text>
</comment>
<protein>
    <submittedName>
        <fullName evidence="1">Uncharacterized protein</fullName>
    </submittedName>
</protein>
<evidence type="ECO:0000313" key="1">
    <source>
        <dbReference type="EMBL" id="KAJ8675971.1"/>
    </source>
</evidence>
<evidence type="ECO:0000313" key="2">
    <source>
        <dbReference type="Proteomes" id="UP001239111"/>
    </source>
</evidence>
<organism evidence="1 2">
    <name type="scientific">Eretmocerus hayati</name>
    <dbReference type="NCBI Taxonomy" id="131215"/>
    <lineage>
        <taxon>Eukaryota</taxon>
        <taxon>Metazoa</taxon>
        <taxon>Ecdysozoa</taxon>
        <taxon>Arthropoda</taxon>
        <taxon>Hexapoda</taxon>
        <taxon>Insecta</taxon>
        <taxon>Pterygota</taxon>
        <taxon>Neoptera</taxon>
        <taxon>Endopterygota</taxon>
        <taxon>Hymenoptera</taxon>
        <taxon>Apocrita</taxon>
        <taxon>Proctotrupomorpha</taxon>
        <taxon>Chalcidoidea</taxon>
        <taxon>Aphelinidae</taxon>
        <taxon>Aphelininae</taxon>
        <taxon>Eretmocerus</taxon>
    </lineage>
</organism>
<proteinExistence type="predicted"/>
<sequence length="103" mass="11357">MRQSWIAMFIFLTVILAFFEIGRHEAEAGVIALKRMTREARRLCSSNLSDTLELVCKPLGGFNSQFAESGDADGAASGGIVNECCYNPCSIKQMEAYCKNKPK</sequence>
<gene>
    <name evidence="1" type="ORF">QAD02_011757</name>
</gene>
<accession>A0ACC2NZG0</accession>
<reference evidence="1" key="1">
    <citation type="submission" date="2023-04" db="EMBL/GenBank/DDBJ databases">
        <title>A chromosome-level genome assembly of the parasitoid wasp Eretmocerus hayati.</title>
        <authorList>
            <person name="Zhong Y."/>
            <person name="Liu S."/>
            <person name="Liu Y."/>
        </authorList>
    </citation>
    <scope>NUCLEOTIDE SEQUENCE</scope>
    <source>
        <strain evidence="1">ZJU_SS_LIU_2023</strain>
    </source>
</reference>
<dbReference type="EMBL" id="CM056742">
    <property type="protein sequence ID" value="KAJ8675971.1"/>
    <property type="molecule type" value="Genomic_DNA"/>
</dbReference>
<keyword evidence="2" id="KW-1185">Reference proteome</keyword>
<name>A0ACC2NZG0_9HYME</name>
<dbReference type="Proteomes" id="UP001239111">
    <property type="component" value="Chromosome 2"/>
</dbReference>